<evidence type="ECO:0000256" key="1">
    <source>
        <dbReference type="SAM" id="MobiDB-lite"/>
    </source>
</evidence>
<evidence type="ECO:0000313" key="4">
    <source>
        <dbReference type="Proteomes" id="UP000298663"/>
    </source>
</evidence>
<name>A0A4U5NG84_STECR</name>
<accession>A0A4U5NG84</accession>
<keyword evidence="2" id="KW-0732">Signal</keyword>
<dbReference type="EMBL" id="AZBU02000004">
    <property type="protein sequence ID" value="TKR81834.1"/>
    <property type="molecule type" value="Genomic_DNA"/>
</dbReference>
<dbReference type="Proteomes" id="UP000298663">
    <property type="component" value="Unassembled WGS sequence"/>
</dbReference>
<feature type="chain" id="PRO_5020594864" evidence="2">
    <location>
        <begin position="27"/>
        <end position="243"/>
    </location>
</feature>
<evidence type="ECO:0000313" key="3">
    <source>
        <dbReference type="EMBL" id="TKR81834.1"/>
    </source>
</evidence>
<dbReference type="AlphaFoldDB" id="A0A4U5NG84"/>
<sequence length="243" mass="26876">MWISKMKKAALVGVLVLCAVLAIAWGAVYRDQATENVNFDDGQVIFQVQDGPIRPNVFGKAKKKVGGEEIDAKSGQEFEKVTSGFGGFGKQKLLEEKVVILELPIKRTTMDSQIVYQSEDGNTLRIKGKNFDTFSKSQSSTPSPMDSEPVVKRHTINEEKSPVYEKVGEPKVLEIPADDEDKETSNSQPAPAEIPAQLPAKKPLNDDSFEVNLPSGIYDIEVKRGKPTEPKLRKKRGKDGCWI</sequence>
<dbReference type="OrthoDB" id="10644837at2759"/>
<gene>
    <name evidence="3" type="ORF">L596_015646</name>
</gene>
<keyword evidence="4" id="KW-1185">Reference proteome</keyword>
<organism evidence="3 4">
    <name type="scientific">Steinernema carpocapsae</name>
    <name type="common">Entomopathogenic nematode</name>
    <dbReference type="NCBI Taxonomy" id="34508"/>
    <lineage>
        <taxon>Eukaryota</taxon>
        <taxon>Metazoa</taxon>
        <taxon>Ecdysozoa</taxon>
        <taxon>Nematoda</taxon>
        <taxon>Chromadorea</taxon>
        <taxon>Rhabditida</taxon>
        <taxon>Tylenchina</taxon>
        <taxon>Panagrolaimomorpha</taxon>
        <taxon>Strongyloidoidea</taxon>
        <taxon>Steinernematidae</taxon>
        <taxon>Steinernema</taxon>
    </lineage>
</organism>
<protein>
    <submittedName>
        <fullName evidence="3">Uncharacterized protein</fullName>
    </submittedName>
</protein>
<feature type="compositionally biased region" description="Polar residues" evidence="1">
    <location>
        <begin position="132"/>
        <end position="144"/>
    </location>
</feature>
<proteinExistence type="predicted"/>
<evidence type="ECO:0000256" key="2">
    <source>
        <dbReference type="SAM" id="SignalP"/>
    </source>
</evidence>
<feature type="compositionally biased region" description="Basic and acidic residues" evidence="1">
    <location>
        <begin position="149"/>
        <end position="172"/>
    </location>
</feature>
<feature type="region of interest" description="Disordered" evidence="1">
    <location>
        <begin position="127"/>
        <end position="208"/>
    </location>
</feature>
<feature type="signal peptide" evidence="2">
    <location>
        <begin position="1"/>
        <end position="26"/>
    </location>
</feature>
<reference evidence="3 4" key="2">
    <citation type="journal article" date="2019" name="G3 (Bethesda)">
        <title>Hybrid Assembly of the Genome of the Entomopathogenic Nematode Steinernema carpocapsae Identifies the X-Chromosome.</title>
        <authorList>
            <person name="Serra L."/>
            <person name="Macchietto M."/>
            <person name="Macias-Munoz A."/>
            <person name="McGill C.J."/>
            <person name="Rodriguez I.M."/>
            <person name="Rodriguez B."/>
            <person name="Murad R."/>
            <person name="Mortazavi A."/>
        </authorList>
    </citation>
    <scope>NUCLEOTIDE SEQUENCE [LARGE SCALE GENOMIC DNA]</scope>
    <source>
        <strain evidence="3 4">ALL</strain>
    </source>
</reference>
<comment type="caution">
    <text evidence="3">The sequence shown here is derived from an EMBL/GenBank/DDBJ whole genome shotgun (WGS) entry which is preliminary data.</text>
</comment>
<reference evidence="3 4" key="1">
    <citation type="journal article" date="2015" name="Genome Biol.">
        <title>Comparative genomics of Steinernema reveals deeply conserved gene regulatory networks.</title>
        <authorList>
            <person name="Dillman A.R."/>
            <person name="Macchietto M."/>
            <person name="Porter C.F."/>
            <person name="Rogers A."/>
            <person name="Williams B."/>
            <person name="Antoshechkin I."/>
            <person name="Lee M.M."/>
            <person name="Goodwin Z."/>
            <person name="Lu X."/>
            <person name="Lewis E.E."/>
            <person name="Goodrich-Blair H."/>
            <person name="Stock S.P."/>
            <person name="Adams B.J."/>
            <person name="Sternberg P.W."/>
            <person name="Mortazavi A."/>
        </authorList>
    </citation>
    <scope>NUCLEOTIDE SEQUENCE [LARGE SCALE GENOMIC DNA]</scope>
    <source>
        <strain evidence="3 4">ALL</strain>
    </source>
</reference>